<comment type="caution">
    <text evidence="3">The sequence shown here is derived from an EMBL/GenBank/DDBJ whole genome shotgun (WGS) entry which is preliminary data.</text>
</comment>
<keyword evidence="2" id="KW-0812">Transmembrane</keyword>
<organism evidence="3 4">
    <name type="scientific">Candidatus [Bacteroides] periocalifornicus</name>
    <dbReference type="NCBI Taxonomy" id="1702214"/>
    <lineage>
        <taxon>Bacteria</taxon>
        <taxon>Pseudomonadati</taxon>
        <taxon>Bacteroidota</taxon>
    </lineage>
</organism>
<dbReference type="Proteomes" id="UP000054172">
    <property type="component" value="Unassembled WGS sequence"/>
</dbReference>
<dbReference type="GO" id="GO:0090313">
    <property type="term" value="P:regulation of protein targeting to membrane"/>
    <property type="evidence" value="ECO:0007669"/>
    <property type="project" value="TreeGrafter"/>
</dbReference>
<protein>
    <submittedName>
        <fullName evidence="3">Uncharacterized protein</fullName>
    </submittedName>
</protein>
<dbReference type="STRING" id="1702214.AL399_00655"/>
<feature type="compositionally biased region" description="Basic residues" evidence="1">
    <location>
        <begin position="870"/>
        <end position="882"/>
    </location>
</feature>
<dbReference type="EMBL" id="LIIK01000002">
    <property type="protein sequence ID" value="KQM09593.1"/>
    <property type="molecule type" value="Genomic_DNA"/>
</dbReference>
<feature type="transmembrane region" description="Helical" evidence="2">
    <location>
        <begin position="12"/>
        <end position="34"/>
    </location>
</feature>
<feature type="compositionally biased region" description="Basic and acidic residues" evidence="1">
    <location>
        <begin position="846"/>
        <end position="869"/>
    </location>
</feature>
<name>A0A0Q4B973_9BACT</name>
<evidence type="ECO:0000256" key="1">
    <source>
        <dbReference type="SAM" id="MobiDB-lite"/>
    </source>
</evidence>
<reference evidence="3" key="1">
    <citation type="submission" date="2015-08" db="EMBL/GenBank/DDBJ databases">
        <title>Candidatus Bacteriodes Periocalifornicus.</title>
        <authorList>
            <person name="McLean J.S."/>
            <person name="Kelley S."/>
        </authorList>
    </citation>
    <scope>NUCLEOTIDE SEQUENCE [LARGE SCALE GENOMIC DNA]</scope>
    <source>
        <strain evidence="3">12B</strain>
    </source>
</reference>
<evidence type="ECO:0000313" key="3">
    <source>
        <dbReference type="EMBL" id="KQM09593.1"/>
    </source>
</evidence>
<dbReference type="AlphaFoldDB" id="A0A0Q4B973"/>
<accession>A0A0Q4B973</accession>
<keyword evidence="2" id="KW-0472">Membrane</keyword>
<dbReference type="GO" id="GO:0005886">
    <property type="term" value="C:plasma membrane"/>
    <property type="evidence" value="ECO:0007669"/>
    <property type="project" value="TreeGrafter"/>
</dbReference>
<keyword evidence="2" id="KW-1133">Transmembrane helix</keyword>
<evidence type="ECO:0000256" key="2">
    <source>
        <dbReference type="SAM" id="Phobius"/>
    </source>
</evidence>
<dbReference type="InterPro" id="IPR052894">
    <property type="entry name" value="AsmA-related"/>
</dbReference>
<feature type="region of interest" description="Disordered" evidence="1">
    <location>
        <begin position="836"/>
        <end position="890"/>
    </location>
</feature>
<gene>
    <name evidence="3" type="ORF">AL399_00655</name>
</gene>
<evidence type="ECO:0000313" key="4">
    <source>
        <dbReference type="Proteomes" id="UP000054172"/>
    </source>
</evidence>
<dbReference type="PATRIC" id="fig|1702214.3.peg.770"/>
<dbReference type="PANTHER" id="PTHR30441">
    <property type="entry name" value="DUF748 DOMAIN-CONTAINING PROTEIN"/>
    <property type="match status" value="1"/>
</dbReference>
<sequence length="890" mass="98706">MRSVLARRFVRWTIRIAAILAIIFVALIIAAIALERRIGELVIRRGLEAINMRLRVPVSPQGVEFTFFANFPQASIHLRDVYIPGAWPSGERGTDTLLVAQSVFLVLNPIDLLLGEYRIEQFKVVRGVLNLRKNAQGQTNYNLLSDRQPEEQPAKEASLQLHNVRLQQMLVDFKDDTKQLYARGTVESLVAKGRFAKGASNLSLRAEGLVDYLKQGSFLYAQRQRFSLKAQIAQQGDLIAILESKLAIDRNRFSLMGSVNYATGDTDISAQGESIDLRAALAFASQFHIQLPPTLAVDGRLNASLELKGTMGTGKKILILMAISGKDLTLNYEGKKYRLVRFRGEFNNGKAASPTTTTLQLAECELQHGRSHASITLKLSNLNHPSIYAKLQASLHDSEFLPQALTPYLLGYKDLHANAELVTSLSRLDSLGPQQMENPRLHMDATFDNMDLQPTDSLSLRGLTGALTIIEDDLVKGAITGQVNGARVAIGVNAKRFMSSLARKSKAQWTIDANVSGAQIRELVRAIAMVGVGAKAERALDTSLTQKKRFDVWAICQGATGSIRLNDCKYRGLTIEHLEGDFNVLPTEAKIQVGDATLLGGRAHGTARLKYSTSPQQLLSADFYPEGVELGGLFEAFNSFGQKRVTHQNISGYLSGNVSLTAPLVRWRFVPNEISARANLTVRNGALRDVEAFDRLATFISLQELRDIQFSTLTNNGLQLQNGTFYIPEMRIRSTAIDLTLSGQHSLNSSYQYKVALGLSDLLFNRLKSRRREVEDQVYTEPANSNWVTLYLILEGDSANSRVVYDRVALQARIADRVRAEKNELQMLLNEDFGDSAKRTGQTPRFDVHWDEDSTHTEPAKPAQTERPKTAPKGKKGKKKKAPAVTWSDD</sequence>
<proteinExistence type="predicted"/>
<keyword evidence="4" id="KW-1185">Reference proteome</keyword>
<dbReference type="PANTHER" id="PTHR30441:SF8">
    <property type="entry name" value="DUF748 DOMAIN-CONTAINING PROTEIN"/>
    <property type="match status" value="1"/>
</dbReference>